<dbReference type="InterPro" id="IPR044878">
    <property type="entry name" value="UbiA_sf"/>
</dbReference>
<dbReference type="Gene3D" id="1.10.357.140">
    <property type="entry name" value="UbiA prenyltransferase"/>
    <property type="match status" value="1"/>
</dbReference>
<feature type="transmembrane region" description="Helical" evidence="6">
    <location>
        <begin position="468"/>
        <end position="484"/>
    </location>
</feature>
<feature type="transmembrane region" description="Helical" evidence="6">
    <location>
        <begin position="431"/>
        <end position="448"/>
    </location>
</feature>
<dbReference type="Gene3D" id="3.40.50.1000">
    <property type="entry name" value="HAD superfamily/HAD-like"/>
    <property type="match status" value="1"/>
</dbReference>
<dbReference type="GO" id="GO:0016765">
    <property type="term" value="F:transferase activity, transferring alkyl or aryl (other than methyl) groups"/>
    <property type="evidence" value="ECO:0007669"/>
    <property type="project" value="InterPro"/>
</dbReference>
<feature type="transmembrane region" description="Helical" evidence="6">
    <location>
        <begin position="350"/>
        <end position="368"/>
    </location>
</feature>
<evidence type="ECO:0000256" key="1">
    <source>
        <dbReference type="ARBA" id="ARBA00004141"/>
    </source>
</evidence>
<keyword evidence="7" id="KW-0808">Transferase</keyword>
<dbReference type="NCBIfam" id="NF006088">
    <property type="entry name" value="PRK08238.1"/>
    <property type="match status" value="1"/>
</dbReference>
<dbReference type="KEGG" id="bid:Bind_1029"/>
<gene>
    <name evidence="7" type="ordered locus">Bind_1029</name>
</gene>
<dbReference type="InterPro" id="IPR036412">
    <property type="entry name" value="HAD-like_sf"/>
</dbReference>
<evidence type="ECO:0000256" key="2">
    <source>
        <dbReference type="ARBA" id="ARBA00022475"/>
    </source>
</evidence>
<accession>B2IIH8</accession>
<reference evidence="8" key="1">
    <citation type="submission" date="2008-03" db="EMBL/GenBank/DDBJ databases">
        <title>Complete sequence of chromosome of Beijerinckia indica subsp. indica ATCC 9039.</title>
        <authorList>
            <consortium name="US DOE Joint Genome Institute"/>
            <person name="Copeland A."/>
            <person name="Lucas S."/>
            <person name="Lapidus A."/>
            <person name="Glavina del Rio T."/>
            <person name="Dalin E."/>
            <person name="Tice H."/>
            <person name="Bruce D."/>
            <person name="Goodwin L."/>
            <person name="Pitluck S."/>
            <person name="LaButti K."/>
            <person name="Schmutz J."/>
            <person name="Larimer F."/>
            <person name="Land M."/>
            <person name="Hauser L."/>
            <person name="Kyrpides N."/>
            <person name="Mikhailova N."/>
            <person name="Dunfield P.F."/>
            <person name="Dedysh S.N."/>
            <person name="Liesack W."/>
            <person name="Saw J.H."/>
            <person name="Alam M."/>
            <person name="Chen Y."/>
            <person name="Murrell J.C."/>
            <person name="Richardson P."/>
        </authorList>
    </citation>
    <scope>NUCLEOTIDE SEQUENCE [LARGE SCALE GENOMIC DNA]</scope>
    <source>
        <strain evidence="8">ATCC 9039 / DSM 1715 / NCIMB 8712</strain>
    </source>
</reference>
<dbReference type="InterPro" id="IPR023214">
    <property type="entry name" value="HAD_sf"/>
</dbReference>
<organism evidence="7 8">
    <name type="scientific">Beijerinckia indica subsp. indica (strain ATCC 9039 / DSM 1715 / NCIMB 8712)</name>
    <dbReference type="NCBI Taxonomy" id="395963"/>
    <lineage>
        <taxon>Bacteria</taxon>
        <taxon>Pseudomonadati</taxon>
        <taxon>Pseudomonadota</taxon>
        <taxon>Alphaproteobacteria</taxon>
        <taxon>Hyphomicrobiales</taxon>
        <taxon>Beijerinckiaceae</taxon>
        <taxon>Beijerinckia</taxon>
    </lineage>
</organism>
<keyword evidence="5 6" id="KW-0472">Membrane</keyword>
<dbReference type="Proteomes" id="UP000001695">
    <property type="component" value="Chromosome"/>
</dbReference>
<dbReference type="CDD" id="cd13963">
    <property type="entry name" value="PT_UbiA_2"/>
    <property type="match status" value="1"/>
</dbReference>
<evidence type="ECO:0000256" key="4">
    <source>
        <dbReference type="ARBA" id="ARBA00022989"/>
    </source>
</evidence>
<evidence type="ECO:0000256" key="3">
    <source>
        <dbReference type="ARBA" id="ARBA00022692"/>
    </source>
</evidence>
<sequence length="485" mass="53213">MATIASSSPEGDRVSAQNRPLVVDLDGTLINSDLLVEGLFRRIGKAPLAAFPLLRALFKGKAYFKHVIAETDSLDPATLPYNETVLKIVEKARAEGRPVYLASASNERLVGAVADHLGVFTGWFGSNATLNSSSHNKAGLLVEKFGNQGFDYIGNDKVDLPVWAAAAKGMAVRPPSRLQSRLATDHIEIVENNKPRLKSWLKLFRIHQYAKNALVFLPLLTAHKFDLFSFFLALQAFFAFSLCASSVYVLNDLVDIEADRQHPTKRKRPFASGTIPIVQGALSIPLLLLVSLGLAAATSWSFLGVLLAYFALTNAYTFSLKTKMLIDVVTLAMLYTSRVIGGAAAIDVGVSEWLLAFSMFFFMSLALIKRYIELAVRIDASLPDPSNRNYKLSDADIVASLAGASGLNAVTVFALYISSDTVHTLYRHPKLLWLVCPILLYWISRVLMMAHRRLVNDDPIIFALKDRVSLICGLLIALIMIVAAL</sequence>
<keyword evidence="3 6" id="KW-0812">Transmembrane</keyword>
<evidence type="ECO:0000313" key="8">
    <source>
        <dbReference type="Proteomes" id="UP000001695"/>
    </source>
</evidence>
<dbReference type="AlphaFoldDB" id="B2IIH8"/>
<comment type="subcellular location">
    <subcellularLocation>
        <location evidence="1">Membrane</location>
        <topology evidence="1">Multi-pass membrane protein</topology>
    </subcellularLocation>
</comment>
<protein>
    <submittedName>
        <fullName evidence="7">UbiA prenyltransferase</fullName>
    </submittedName>
</protein>
<keyword evidence="4 6" id="KW-1133">Transmembrane helix</keyword>
<feature type="transmembrane region" description="Helical" evidence="6">
    <location>
        <begin position="397"/>
        <end position="419"/>
    </location>
</feature>
<dbReference type="PANTHER" id="PTHR11048:SF5">
    <property type="entry name" value="DECAPRENYL-PHOSPHATE PHOSPHORIBOSYLTRANSFERASE"/>
    <property type="match status" value="1"/>
</dbReference>
<evidence type="ECO:0000256" key="6">
    <source>
        <dbReference type="SAM" id="Phobius"/>
    </source>
</evidence>
<proteinExistence type="predicted"/>
<reference evidence="7 8" key="2">
    <citation type="journal article" date="2010" name="J. Bacteriol.">
        <title>Complete genome sequence of Beijerinckia indica subsp. indica.</title>
        <authorList>
            <person name="Tamas I."/>
            <person name="Dedysh S.N."/>
            <person name="Liesack W."/>
            <person name="Stott M.B."/>
            <person name="Alam M."/>
            <person name="Murrell J.C."/>
            <person name="Dunfield P.F."/>
        </authorList>
    </citation>
    <scope>NUCLEOTIDE SEQUENCE [LARGE SCALE GENOMIC DNA]</scope>
    <source>
        <strain evidence="8">ATCC 9039 / DSM 1715 / NCIMB 8712</strain>
    </source>
</reference>
<dbReference type="SUPFAM" id="SSF56784">
    <property type="entry name" value="HAD-like"/>
    <property type="match status" value="1"/>
</dbReference>
<dbReference type="HOGENOM" id="CLU_029423_2_0_5"/>
<keyword evidence="8" id="KW-1185">Reference proteome</keyword>
<dbReference type="eggNOG" id="COG0382">
    <property type="taxonomic scope" value="Bacteria"/>
</dbReference>
<dbReference type="EMBL" id="CP001016">
    <property type="protein sequence ID" value="ACB94672.1"/>
    <property type="molecule type" value="Genomic_DNA"/>
</dbReference>
<dbReference type="GO" id="GO:0009247">
    <property type="term" value="P:glycolipid biosynthetic process"/>
    <property type="evidence" value="ECO:0007669"/>
    <property type="project" value="TreeGrafter"/>
</dbReference>
<dbReference type="InterPro" id="IPR000537">
    <property type="entry name" value="UbiA_prenyltransferase"/>
</dbReference>
<keyword evidence="2" id="KW-1003">Cell membrane</keyword>
<feature type="transmembrane region" description="Helical" evidence="6">
    <location>
        <begin position="227"/>
        <end position="250"/>
    </location>
</feature>
<dbReference type="RefSeq" id="WP_012384029.1">
    <property type="nucleotide sequence ID" value="NC_010581.1"/>
</dbReference>
<name>B2IIH8_BEII9</name>
<dbReference type="PANTHER" id="PTHR11048">
    <property type="entry name" value="PRENYLTRANSFERASES"/>
    <property type="match status" value="1"/>
</dbReference>
<dbReference type="Pfam" id="PF01040">
    <property type="entry name" value="UbiA"/>
    <property type="match status" value="1"/>
</dbReference>
<dbReference type="InterPro" id="IPR039653">
    <property type="entry name" value="Prenyltransferase"/>
</dbReference>
<dbReference type="STRING" id="395963.Bind_1029"/>
<evidence type="ECO:0000313" key="7">
    <source>
        <dbReference type="EMBL" id="ACB94672.1"/>
    </source>
</evidence>
<dbReference type="GO" id="GO:0005886">
    <property type="term" value="C:plasma membrane"/>
    <property type="evidence" value="ECO:0007669"/>
    <property type="project" value="TreeGrafter"/>
</dbReference>
<dbReference type="eggNOG" id="COG0560">
    <property type="taxonomic scope" value="Bacteria"/>
</dbReference>
<evidence type="ECO:0000256" key="5">
    <source>
        <dbReference type="ARBA" id="ARBA00023136"/>
    </source>
</evidence>
<feature type="transmembrane region" description="Helical" evidence="6">
    <location>
        <begin position="270"/>
        <end position="288"/>
    </location>
</feature>
<feature type="transmembrane region" description="Helical" evidence="6">
    <location>
        <begin position="294"/>
        <end position="312"/>
    </location>
</feature>